<dbReference type="InterPro" id="IPR002563">
    <property type="entry name" value="Flavin_Rdtase-like_dom"/>
</dbReference>
<dbReference type="PANTHER" id="PTHR43812:SF2">
    <property type="entry name" value="FLAVIN REDUCTASE LIKE DOMAIN-CONTAINING PROTEIN"/>
    <property type="match status" value="1"/>
</dbReference>
<dbReference type="AlphaFoldDB" id="W4LDV6"/>
<evidence type="ECO:0000313" key="3">
    <source>
        <dbReference type="Proteomes" id="UP000019141"/>
    </source>
</evidence>
<dbReference type="SUPFAM" id="SSF50475">
    <property type="entry name" value="FMN-binding split barrel"/>
    <property type="match status" value="1"/>
</dbReference>
<keyword evidence="3" id="KW-1185">Reference proteome</keyword>
<protein>
    <recommendedName>
        <fullName evidence="1">Flavin reductase like domain-containing protein</fullName>
    </recommendedName>
</protein>
<reference evidence="2 3" key="1">
    <citation type="journal article" date="2014" name="Nature">
        <title>An environmental bacterial taxon with a large and distinct metabolic repertoire.</title>
        <authorList>
            <person name="Wilson M.C."/>
            <person name="Mori T."/>
            <person name="Ruckert C."/>
            <person name="Uria A.R."/>
            <person name="Helf M.J."/>
            <person name="Takada K."/>
            <person name="Gernert C."/>
            <person name="Steffens U.A."/>
            <person name="Heycke N."/>
            <person name="Schmitt S."/>
            <person name="Rinke C."/>
            <person name="Helfrich E.J."/>
            <person name="Brachmann A.O."/>
            <person name="Gurgui C."/>
            <person name="Wakimoto T."/>
            <person name="Kracht M."/>
            <person name="Crusemann M."/>
            <person name="Hentschel U."/>
            <person name="Abe I."/>
            <person name="Matsunaga S."/>
            <person name="Kalinowski J."/>
            <person name="Takeyama H."/>
            <person name="Piel J."/>
        </authorList>
    </citation>
    <scope>NUCLEOTIDE SEQUENCE [LARGE SCALE GENOMIC DNA]</scope>
    <source>
        <strain evidence="3">TSY1</strain>
    </source>
</reference>
<dbReference type="GO" id="GO:0010181">
    <property type="term" value="F:FMN binding"/>
    <property type="evidence" value="ECO:0007669"/>
    <property type="project" value="InterPro"/>
</dbReference>
<proteinExistence type="predicted"/>
<accession>W4LDV6</accession>
<gene>
    <name evidence="2" type="ORF">ETSY1_27660</name>
</gene>
<dbReference type="Gene3D" id="2.30.110.10">
    <property type="entry name" value="Electron Transport, Fmn-binding Protein, Chain A"/>
    <property type="match status" value="1"/>
</dbReference>
<dbReference type="HOGENOM" id="CLU_059021_3_4_7"/>
<evidence type="ECO:0000259" key="1">
    <source>
        <dbReference type="SMART" id="SM00903"/>
    </source>
</evidence>
<dbReference type="GO" id="GO:0016646">
    <property type="term" value="F:oxidoreductase activity, acting on the CH-NH group of donors, NAD or NADP as acceptor"/>
    <property type="evidence" value="ECO:0007669"/>
    <property type="project" value="UniProtKB-ARBA"/>
</dbReference>
<comment type="caution">
    <text evidence="2">The sequence shown here is derived from an EMBL/GenBank/DDBJ whole genome shotgun (WGS) entry which is preliminary data.</text>
</comment>
<dbReference type="Proteomes" id="UP000019141">
    <property type="component" value="Unassembled WGS sequence"/>
</dbReference>
<dbReference type="Pfam" id="PF01613">
    <property type="entry name" value="Flavin_Reduct"/>
    <property type="match status" value="1"/>
</dbReference>
<dbReference type="EMBL" id="AZHW01000824">
    <property type="protein sequence ID" value="ETW96177.1"/>
    <property type="molecule type" value="Genomic_DNA"/>
</dbReference>
<sequence length="207" mass="22678">MFFETSGGLKPPPFKHTVYNALVVPRPIGWISTISRDGIVNLAPYSFFNSLSGDPPCVMYCPNGYRKGTQEPKDSLTNAEETGEFVFNMCTYELRHQMNTTAAHVPASIDEMAEANLEAAPCNLVKPPRVLASPIALECIYLQTVHLPSSSTGVPNQMVIGQVVGIHVADDVITDGIIDIHKLKPLARLGYLDYATIDNVFSLERPD</sequence>
<dbReference type="PANTHER" id="PTHR43812">
    <property type="entry name" value="BLR2425 PROTEIN"/>
    <property type="match status" value="1"/>
</dbReference>
<dbReference type="InterPro" id="IPR012349">
    <property type="entry name" value="Split_barrel_FMN-bd"/>
</dbReference>
<organism evidence="2 3">
    <name type="scientific">Entotheonella factor</name>
    <dbReference type="NCBI Taxonomy" id="1429438"/>
    <lineage>
        <taxon>Bacteria</taxon>
        <taxon>Pseudomonadati</taxon>
        <taxon>Nitrospinota/Tectimicrobiota group</taxon>
        <taxon>Candidatus Tectimicrobiota</taxon>
        <taxon>Candidatus Entotheonellia</taxon>
        <taxon>Candidatus Entotheonellales</taxon>
        <taxon>Candidatus Entotheonellaceae</taxon>
        <taxon>Candidatus Entotheonella</taxon>
    </lineage>
</organism>
<name>W4LDV6_ENTF1</name>
<feature type="domain" description="Flavin reductase like" evidence="1">
    <location>
        <begin position="21"/>
        <end position="188"/>
    </location>
</feature>
<dbReference type="SMART" id="SM00903">
    <property type="entry name" value="Flavin_Reduct"/>
    <property type="match status" value="1"/>
</dbReference>
<evidence type="ECO:0000313" key="2">
    <source>
        <dbReference type="EMBL" id="ETW96177.1"/>
    </source>
</evidence>